<dbReference type="PANTHER" id="PTHR30535:SF34">
    <property type="entry name" value="MOLYBDATE-BINDING PROTEIN MOLA"/>
    <property type="match status" value="1"/>
</dbReference>
<dbReference type="AlphaFoldDB" id="A0A1S8L1B7"/>
<dbReference type="EMBL" id="CP096983">
    <property type="protein sequence ID" value="URZ09429.1"/>
    <property type="molecule type" value="Genomic_DNA"/>
</dbReference>
<dbReference type="PROSITE" id="PS50983">
    <property type="entry name" value="FE_B12_PBP"/>
    <property type="match status" value="1"/>
</dbReference>
<accession>A0A1S8L1B7</accession>
<organism evidence="2 3">
    <name type="scientific">Clostridium felsineum</name>
    <dbReference type="NCBI Taxonomy" id="36839"/>
    <lineage>
        <taxon>Bacteria</taxon>
        <taxon>Bacillati</taxon>
        <taxon>Bacillota</taxon>
        <taxon>Clostridia</taxon>
        <taxon>Eubacteriales</taxon>
        <taxon>Clostridiaceae</taxon>
        <taxon>Clostridium</taxon>
    </lineage>
</organism>
<evidence type="ECO:0000313" key="3">
    <source>
        <dbReference type="Proteomes" id="UP000190951"/>
    </source>
</evidence>
<keyword evidence="3" id="KW-1185">Reference proteome</keyword>
<dbReference type="PANTHER" id="PTHR30535">
    <property type="entry name" value="VITAMIN B12-BINDING PROTEIN"/>
    <property type="match status" value="1"/>
</dbReference>
<dbReference type="Gene3D" id="3.40.50.1980">
    <property type="entry name" value="Nitrogenase molybdenum iron protein domain"/>
    <property type="match status" value="2"/>
</dbReference>
<dbReference type="InterPro" id="IPR002491">
    <property type="entry name" value="ABC_transptr_periplasmic_BD"/>
</dbReference>
<dbReference type="RefSeq" id="WP_077833542.1">
    <property type="nucleotide sequence ID" value="NZ_CP096983.1"/>
</dbReference>
<dbReference type="InterPro" id="IPR050902">
    <property type="entry name" value="ABC_Transporter_SBP"/>
</dbReference>
<dbReference type="Pfam" id="PF01497">
    <property type="entry name" value="Peripla_BP_2"/>
    <property type="match status" value="1"/>
</dbReference>
<dbReference type="STRING" id="84029.CROST_32710"/>
<dbReference type="SUPFAM" id="SSF53807">
    <property type="entry name" value="Helical backbone' metal receptor"/>
    <property type="match status" value="1"/>
</dbReference>
<dbReference type="PROSITE" id="PS51257">
    <property type="entry name" value="PROKAR_LIPOPROTEIN"/>
    <property type="match status" value="1"/>
</dbReference>
<proteinExistence type="inferred from homology"/>
<dbReference type="Gene3D" id="1.20.58.2180">
    <property type="match status" value="1"/>
</dbReference>
<evidence type="ECO:0000256" key="1">
    <source>
        <dbReference type="ARBA" id="ARBA00008814"/>
    </source>
</evidence>
<name>A0A1S8L1B7_9CLOT</name>
<gene>
    <name evidence="2" type="ORF">CROST_001000</name>
</gene>
<dbReference type="Proteomes" id="UP000190951">
    <property type="component" value="Chromosome"/>
</dbReference>
<evidence type="ECO:0000313" key="2">
    <source>
        <dbReference type="EMBL" id="URZ09429.1"/>
    </source>
</evidence>
<dbReference type="CDD" id="cd01142">
    <property type="entry name" value="TroA_e"/>
    <property type="match status" value="1"/>
</dbReference>
<protein>
    <submittedName>
        <fullName evidence="2">Uncharacterized protein</fullName>
    </submittedName>
</protein>
<sequence>MKKIKILSSIMVTLLLFTGCSNTSNSTDSTKKSTKKNAFQTITDSSGKKVKVPTKISKIADSWKAHNEILPVLGAGDKIISTSLTKKNQPWLYKVNPTMNKATSTFGTTFNAEELLKNKPDIVFSADSDTFKDKISSIGLPVVTVSFKDFDSMKKCISLTGKILGGNAVLRANKYNTYLDKKLKIVKGITSQIPDNSKPKVLHLQSLTPLKVDGSNTIINDWIEAAGGINSAKEISGNMKEISTEQILKWNPDVIIVGANGTPADLNTLLKDSRLRNVPAIKNNRVYQNPAGAFDWDRYGCEEALQVQWAAKMLYPSKFKSLDMVSETKYFYKTFLNYNLTTDQANRILKAETPEN</sequence>
<dbReference type="KEGG" id="crw:CROST_001000"/>
<comment type="similarity">
    <text evidence="1">Belongs to the bacterial solute-binding protein 8 family.</text>
</comment>
<reference evidence="2 3" key="1">
    <citation type="submission" date="2022-04" db="EMBL/GenBank/DDBJ databases">
        <title>Genome sequence of C. roseum typestrain.</title>
        <authorList>
            <person name="Poehlein A."/>
            <person name="Schoch T."/>
            <person name="Duerre P."/>
            <person name="Daniel R."/>
        </authorList>
    </citation>
    <scope>NUCLEOTIDE SEQUENCE [LARGE SCALE GENOMIC DNA]</scope>
    <source>
        <strain evidence="2 3">DSM 7320</strain>
    </source>
</reference>